<dbReference type="Proteomes" id="UP001164745">
    <property type="component" value="Chromosome"/>
</dbReference>
<feature type="coiled-coil region" evidence="1">
    <location>
        <begin position="118"/>
        <end position="145"/>
    </location>
</feature>
<keyword evidence="3" id="KW-1185">Reference proteome</keyword>
<feature type="coiled-coil region" evidence="1">
    <location>
        <begin position="19"/>
        <end position="64"/>
    </location>
</feature>
<proteinExistence type="predicted"/>
<reference evidence="2" key="1">
    <citation type="submission" date="2022-12" db="EMBL/GenBank/DDBJ databases">
        <authorList>
            <person name="Bing R.G."/>
            <person name="Willard D.J."/>
            <person name="Manesh M.J.H."/>
            <person name="Laemthong T."/>
            <person name="Crosby J.R."/>
            <person name="Kelly R.M."/>
        </authorList>
    </citation>
    <scope>NUCLEOTIDE SEQUENCE</scope>
    <source>
        <strain evidence="2">DSM 8991</strain>
    </source>
</reference>
<organism evidence="2 3">
    <name type="scientific">Caldicellulosiruptor naganoensis</name>
    <dbReference type="NCBI Taxonomy" id="29324"/>
    <lineage>
        <taxon>Bacteria</taxon>
        <taxon>Bacillati</taxon>
        <taxon>Bacillota</taxon>
        <taxon>Bacillota incertae sedis</taxon>
        <taxon>Caldicellulosiruptorales</taxon>
        <taxon>Caldicellulosiruptoraceae</taxon>
        <taxon>Caldicellulosiruptor</taxon>
    </lineage>
</organism>
<evidence type="ECO:0000256" key="1">
    <source>
        <dbReference type="SAM" id="Coils"/>
    </source>
</evidence>
<protein>
    <submittedName>
        <fullName evidence="2">Uncharacterized protein</fullName>
    </submittedName>
</protein>
<evidence type="ECO:0000313" key="2">
    <source>
        <dbReference type="EMBL" id="WAM30554.1"/>
    </source>
</evidence>
<dbReference type="RefSeq" id="WP_045164783.1">
    <property type="nucleotide sequence ID" value="NZ_CP113864.1"/>
</dbReference>
<keyword evidence="1" id="KW-0175">Coiled coil</keyword>
<evidence type="ECO:0000313" key="3">
    <source>
        <dbReference type="Proteomes" id="UP001164745"/>
    </source>
</evidence>
<name>A0ABY7BD75_9FIRM</name>
<dbReference type="EMBL" id="CP113864">
    <property type="protein sequence ID" value="WAM30554.1"/>
    <property type="molecule type" value="Genomic_DNA"/>
</dbReference>
<sequence>MILPTSFFGYSKAEVRAYIEKLNEDFKDRSNKLERQQKLLRDENERLKKEIDKLNHQLSKIDIKDISHYQKFIDEYFFDEWKEYYSKRALEIESEILRILGELEKIRDNVLAHISYIKKQKERILKKLKDTINEIEKLLANEDDVPFRKLQKDFYVDGTLILPAGVVINHEVIEGMKEKGLLIEFLKHLAKEDEDI</sequence>
<gene>
    <name evidence="2" type="ORF">OTJ99_001306</name>
</gene>
<accession>A0ABY7BD75</accession>